<sequence length="497" mass="56323">MEIDQLNEILSCYSILIQSDLDAYSNKKAKMRIPILPVSLLKYLIEESTRIFQEEQTMLEVSAPICVVGDIHGQIIDLFRIFKECDLPPNRRYLFLGDFIDRGFFSSETLILILVLKVLFPSDVFIIRGNHEFEPIFDHSSFYSEITSLYGDDSITGLFMNCFSYMPLAANVDNFILCLHGGISEGLVFTDQIKSIKRPITDFQDSLVTEILWSDPIDEPNVDYKDSPRGLGRLFGLRPVTNFLQRNGFSYIVRGHQCKPGGCESNCNHKVITVFSASNYCGIEDNKSGVLFILPSDMYETKIFPPFKPITRNEASFIPMDIYKASPRKKKNSDINTSPNSENNLDDKNNNKNDALKVTKPKQPSPFDSFNTPTSERRKLARVPDEQVAISSLPRFNFQVSPPPPKRNFQPRIQQQQQIPPPVPSNSRFTQARNRRNSLFPTGNFDKSSNKDSALSPRRVPTVFTPSNAANNSRGSYQAPNTGRRMSLGARFPPRDS</sequence>
<feature type="domain" description="Serine/threonine specific protein phosphatases" evidence="3">
    <location>
        <begin position="127"/>
        <end position="132"/>
    </location>
</feature>
<dbReference type="EMBL" id="JAPFFF010000021">
    <property type="protein sequence ID" value="KAK8853887.1"/>
    <property type="molecule type" value="Genomic_DNA"/>
</dbReference>
<dbReference type="Proteomes" id="UP001470230">
    <property type="component" value="Unassembled WGS sequence"/>
</dbReference>
<evidence type="ECO:0000259" key="3">
    <source>
        <dbReference type="PROSITE" id="PS00125"/>
    </source>
</evidence>
<dbReference type="SMART" id="SM00156">
    <property type="entry name" value="PP2Ac"/>
    <property type="match status" value="1"/>
</dbReference>
<dbReference type="PROSITE" id="PS00125">
    <property type="entry name" value="SER_THR_PHOSPHATASE"/>
    <property type="match status" value="1"/>
</dbReference>
<dbReference type="InterPro" id="IPR050341">
    <property type="entry name" value="PP1_catalytic_subunit"/>
</dbReference>
<keyword evidence="5" id="KW-1185">Reference proteome</keyword>
<organism evidence="4 5">
    <name type="scientific">Tritrichomonas musculus</name>
    <dbReference type="NCBI Taxonomy" id="1915356"/>
    <lineage>
        <taxon>Eukaryota</taxon>
        <taxon>Metamonada</taxon>
        <taxon>Parabasalia</taxon>
        <taxon>Tritrichomonadida</taxon>
        <taxon>Tritrichomonadidae</taxon>
        <taxon>Tritrichomonas</taxon>
    </lineage>
</organism>
<accession>A0ABR2HX39</accession>
<gene>
    <name evidence="4" type="ORF">M9Y10_016430</name>
</gene>
<feature type="compositionally biased region" description="Basic and acidic residues" evidence="2">
    <location>
        <begin position="345"/>
        <end position="357"/>
    </location>
</feature>
<dbReference type="PRINTS" id="PR00114">
    <property type="entry name" value="STPHPHTASE"/>
</dbReference>
<dbReference type="PANTHER" id="PTHR11668:SF494">
    <property type="entry name" value="PROTEIN PHOSPHATASE, PUTATIVE-RELATED"/>
    <property type="match status" value="1"/>
</dbReference>
<reference evidence="4 5" key="1">
    <citation type="submission" date="2024-04" db="EMBL/GenBank/DDBJ databases">
        <title>Tritrichomonas musculus Genome.</title>
        <authorList>
            <person name="Alves-Ferreira E."/>
            <person name="Grigg M."/>
            <person name="Lorenzi H."/>
            <person name="Galac M."/>
        </authorList>
    </citation>
    <scope>NUCLEOTIDE SEQUENCE [LARGE SCALE GENOMIC DNA]</scope>
    <source>
        <strain evidence="4 5">EAF2021</strain>
    </source>
</reference>
<evidence type="ECO:0000313" key="4">
    <source>
        <dbReference type="EMBL" id="KAK8853887.1"/>
    </source>
</evidence>
<feature type="compositionally biased region" description="Polar residues" evidence="2">
    <location>
        <begin position="464"/>
        <end position="481"/>
    </location>
</feature>
<keyword evidence="1" id="KW-0378">Hydrolase</keyword>
<feature type="region of interest" description="Disordered" evidence="2">
    <location>
        <begin position="327"/>
        <end position="497"/>
    </location>
</feature>
<dbReference type="CDD" id="cd00144">
    <property type="entry name" value="MPP_PPP_family"/>
    <property type="match status" value="1"/>
</dbReference>
<name>A0ABR2HX39_9EUKA</name>
<dbReference type="Gene3D" id="3.60.21.10">
    <property type="match status" value="1"/>
</dbReference>
<evidence type="ECO:0000256" key="1">
    <source>
        <dbReference type="RuleBase" id="RU004273"/>
    </source>
</evidence>
<protein>
    <recommendedName>
        <fullName evidence="1">Serine/threonine-protein phosphatase</fullName>
        <ecNumber evidence="1">3.1.3.16</ecNumber>
    </recommendedName>
</protein>
<comment type="similarity">
    <text evidence="1">Belongs to the PPP phosphatase family.</text>
</comment>
<dbReference type="SUPFAM" id="SSF56300">
    <property type="entry name" value="Metallo-dependent phosphatases"/>
    <property type="match status" value="1"/>
</dbReference>
<dbReference type="PANTHER" id="PTHR11668">
    <property type="entry name" value="SERINE/THREONINE PROTEIN PHOSPHATASE"/>
    <property type="match status" value="1"/>
</dbReference>
<evidence type="ECO:0000313" key="5">
    <source>
        <dbReference type="Proteomes" id="UP001470230"/>
    </source>
</evidence>
<comment type="caution">
    <text evidence="4">The sequence shown here is derived from an EMBL/GenBank/DDBJ whole genome shotgun (WGS) entry which is preliminary data.</text>
</comment>
<feature type="compositionally biased region" description="Polar residues" evidence="2">
    <location>
        <begin position="425"/>
        <end position="453"/>
    </location>
</feature>
<dbReference type="Pfam" id="PF00149">
    <property type="entry name" value="Metallophos"/>
    <property type="match status" value="1"/>
</dbReference>
<dbReference type="InterPro" id="IPR006186">
    <property type="entry name" value="Ser/Thr-sp_prot-phosphatase"/>
</dbReference>
<comment type="catalytic activity">
    <reaction evidence="1">
        <text>O-phospho-L-threonyl-[protein] + H2O = L-threonyl-[protein] + phosphate</text>
        <dbReference type="Rhea" id="RHEA:47004"/>
        <dbReference type="Rhea" id="RHEA-COMP:11060"/>
        <dbReference type="Rhea" id="RHEA-COMP:11605"/>
        <dbReference type="ChEBI" id="CHEBI:15377"/>
        <dbReference type="ChEBI" id="CHEBI:30013"/>
        <dbReference type="ChEBI" id="CHEBI:43474"/>
        <dbReference type="ChEBI" id="CHEBI:61977"/>
        <dbReference type="EC" id="3.1.3.16"/>
    </reaction>
</comment>
<evidence type="ECO:0000256" key="2">
    <source>
        <dbReference type="SAM" id="MobiDB-lite"/>
    </source>
</evidence>
<dbReference type="EC" id="3.1.3.16" evidence="1"/>
<dbReference type="InterPro" id="IPR004843">
    <property type="entry name" value="Calcineurin-like_PHP"/>
</dbReference>
<dbReference type="InterPro" id="IPR029052">
    <property type="entry name" value="Metallo-depent_PP-like"/>
</dbReference>
<feature type="compositionally biased region" description="Basic and acidic residues" evidence="2">
    <location>
        <begin position="375"/>
        <end position="385"/>
    </location>
</feature>
<proteinExistence type="inferred from homology"/>